<dbReference type="EC" id="3.3.2.10" evidence="1"/>
<gene>
    <name evidence="1" type="ORF">IHE45_19G180200</name>
</gene>
<protein>
    <submittedName>
        <fullName evidence="1">Soluble epoxide hydrolase protein</fullName>
        <ecNumber evidence="1">3.3.2.10</ecNumber>
    </submittedName>
</protein>
<organism evidence="1 2">
    <name type="scientific">Dioscorea alata</name>
    <name type="common">Purple yam</name>
    <dbReference type="NCBI Taxonomy" id="55571"/>
    <lineage>
        <taxon>Eukaryota</taxon>
        <taxon>Viridiplantae</taxon>
        <taxon>Streptophyta</taxon>
        <taxon>Embryophyta</taxon>
        <taxon>Tracheophyta</taxon>
        <taxon>Spermatophyta</taxon>
        <taxon>Magnoliopsida</taxon>
        <taxon>Liliopsida</taxon>
        <taxon>Dioscoreales</taxon>
        <taxon>Dioscoreaceae</taxon>
        <taxon>Dioscorea</taxon>
    </lineage>
</organism>
<proteinExistence type="predicted"/>
<evidence type="ECO:0000313" key="2">
    <source>
        <dbReference type="Proteomes" id="UP000827976"/>
    </source>
</evidence>
<reference evidence="2" key="1">
    <citation type="journal article" date="2022" name="Nat. Commun.">
        <title>Chromosome evolution and the genetic basis of agronomically important traits in greater yam.</title>
        <authorList>
            <person name="Bredeson J.V."/>
            <person name="Lyons J.B."/>
            <person name="Oniyinde I.O."/>
            <person name="Okereke N.R."/>
            <person name="Kolade O."/>
            <person name="Nnabue I."/>
            <person name="Nwadili C.O."/>
            <person name="Hribova E."/>
            <person name="Parker M."/>
            <person name="Nwogha J."/>
            <person name="Shu S."/>
            <person name="Carlson J."/>
            <person name="Kariba R."/>
            <person name="Muthemba S."/>
            <person name="Knop K."/>
            <person name="Barton G.J."/>
            <person name="Sherwood A.V."/>
            <person name="Lopez-Montes A."/>
            <person name="Asiedu R."/>
            <person name="Jamnadass R."/>
            <person name="Muchugi A."/>
            <person name="Goodstein D."/>
            <person name="Egesi C.N."/>
            <person name="Featherston J."/>
            <person name="Asfaw A."/>
            <person name="Simpson G.G."/>
            <person name="Dolezel J."/>
            <person name="Hendre P.S."/>
            <person name="Van Deynze A."/>
            <person name="Kumar P.L."/>
            <person name="Obidiegwu J.E."/>
            <person name="Bhattacharjee R."/>
            <person name="Rokhsar D.S."/>
        </authorList>
    </citation>
    <scope>NUCLEOTIDE SEQUENCE [LARGE SCALE GENOMIC DNA]</scope>
    <source>
        <strain evidence="2">cv. TDa95/00328</strain>
    </source>
</reference>
<comment type="caution">
    <text evidence="1">The sequence shown here is derived from an EMBL/GenBank/DDBJ whole genome shotgun (WGS) entry which is preliminary data.</text>
</comment>
<evidence type="ECO:0000313" key="1">
    <source>
        <dbReference type="EMBL" id="KAH7655045.1"/>
    </source>
</evidence>
<dbReference type="EMBL" id="CM037029">
    <property type="protein sequence ID" value="KAH7655045.1"/>
    <property type="molecule type" value="Genomic_DNA"/>
</dbReference>
<name>A0ACB7U483_DIOAL</name>
<dbReference type="Proteomes" id="UP000827976">
    <property type="component" value="Chromosome 19"/>
</dbReference>
<accession>A0ACB7U483</accession>
<sequence>MAISFQPQVELITNLEQLKHNWPMLNIKQLFKMFLKFRDPGGFFMPKECWVLPNDESSLPVWLSEEDLDHSNKFEKTGFTGGLNYWRCLNSNWELLAPWTGA</sequence>
<keyword evidence="2" id="KW-1185">Reference proteome</keyword>
<keyword evidence="1" id="KW-0378">Hydrolase</keyword>